<reference evidence="1 2" key="1">
    <citation type="journal article" date="2020" name="G3 (Bethesda)">
        <title>CeMbio - The Caenorhabditis elegans Microbiome Resource.</title>
        <authorList>
            <person name="Dirksen P."/>
            <person name="Assie A."/>
            <person name="Zimmermann J."/>
            <person name="Zhang F."/>
            <person name="Tietje A.M."/>
            <person name="Marsh S.A."/>
            <person name="Felix M.A."/>
            <person name="Shapira M."/>
            <person name="Kaleta C."/>
            <person name="Schulenburg H."/>
            <person name="Samuel B."/>
        </authorList>
    </citation>
    <scope>NUCLEOTIDE SEQUENCE [LARGE SCALE GENOMIC DNA]</scope>
    <source>
        <strain evidence="1 2">BIGb0172</strain>
    </source>
</reference>
<protein>
    <submittedName>
        <fullName evidence="1">Uncharacterized protein</fullName>
    </submittedName>
</protein>
<gene>
    <name evidence="1" type="ORF">HS961_15555</name>
</gene>
<dbReference type="AlphaFoldDB" id="A0A7G5EJG6"/>
<sequence>MDDNASMSLAEVQVRRDAAKKDLERWQWVLDKKACNSCIHWTGSGCKASNGAVPPSEIQQAGCQAWRYDLIPF</sequence>
<dbReference type="EMBL" id="CP058554">
    <property type="protein sequence ID" value="QMV74141.1"/>
    <property type="molecule type" value="Genomic_DNA"/>
</dbReference>
<name>A0A7G5EJG6_9BURK</name>
<proteinExistence type="predicted"/>
<keyword evidence="2" id="KW-1185">Reference proteome</keyword>
<evidence type="ECO:0000313" key="2">
    <source>
        <dbReference type="Proteomes" id="UP000515240"/>
    </source>
</evidence>
<dbReference type="Proteomes" id="UP000515240">
    <property type="component" value="Chromosome"/>
</dbReference>
<evidence type="ECO:0000313" key="1">
    <source>
        <dbReference type="EMBL" id="QMV74141.1"/>
    </source>
</evidence>
<organism evidence="1 2">
    <name type="scientific">Comamonas piscis</name>
    <dbReference type="NCBI Taxonomy" id="1562974"/>
    <lineage>
        <taxon>Bacteria</taxon>
        <taxon>Pseudomonadati</taxon>
        <taxon>Pseudomonadota</taxon>
        <taxon>Betaproteobacteria</taxon>
        <taxon>Burkholderiales</taxon>
        <taxon>Comamonadaceae</taxon>
        <taxon>Comamonas</taxon>
    </lineage>
</organism>
<dbReference type="KEGG" id="cpis:HS961_15555"/>
<dbReference type="RefSeq" id="WP_182323502.1">
    <property type="nucleotide sequence ID" value="NZ_CP058554.1"/>
</dbReference>
<accession>A0A7G5EJG6</accession>